<feature type="non-terminal residue" evidence="21">
    <location>
        <position position="321"/>
    </location>
</feature>
<keyword evidence="15" id="KW-0460">Magnesium</keyword>
<dbReference type="InterPro" id="IPR008279">
    <property type="entry name" value="PEP-util_enz_mobile_dom"/>
</dbReference>
<evidence type="ECO:0000256" key="14">
    <source>
        <dbReference type="ARBA" id="ARBA00022777"/>
    </source>
</evidence>
<evidence type="ECO:0000256" key="3">
    <source>
        <dbReference type="ARBA" id="ARBA00002728"/>
    </source>
</evidence>
<dbReference type="GO" id="GO:0016301">
    <property type="term" value="F:kinase activity"/>
    <property type="evidence" value="ECO:0007669"/>
    <property type="project" value="UniProtKB-KW"/>
</dbReference>
<dbReference type="GO" id="GO:0046872">
    <property type="term" value="F:metal ion binding"/>
    <property type="evidence" value="ECO:0007669"/>
    <property type="project" value="UniProtKB-KW"/>
</dbReference>
<evidence type="ECO:0000256" key="12">
    <source>
        <dbReference type="ARBA" id="ARBA00022683"/>
    </source>
</evidence>
<comment type="caution">
    <text evidence="21">The sequence shown here is derived from an EMBL/GenBank/DDBJ whole genome shotgun (WGS) entry which is preliminary data.</text>
</comment>
<name>A0A939BR63_9FIRM</name>
<evidence type="ECO:0000256" key="4">
    <source>
        <dbReference type="ARBA" id="ARBA00004496"/>
    </source>
</evidence>
<dbReference type="GO" id="GO:0009401">
    <property type="term" value="P:phosphoenolpyruvate-dependent sugar phosphotransferase system"/>
    <property type="evidence" value="ECO:0007669"/>
    <property type="project" value="UniProtKB-KW"/>
</dbReference>
<dbReference type="EC" id="2.7.3.9" evidence="6"/>
<keyword evidence="13" id="KW-0479">Metal-binding</keyword>
<dbReference type="GO" id="GO:0008965">
    <property type="term" value="F:phosphoenolpyruvate-protein phosphotransferase activity"/>
    <property type="evidence" value="ECO:0007669"/>
    <property type="project" value="UniProtKB-EC"/>
</dbReference>
<evidence type="ECO:0000256" key="10">
    <source>
        <dbReference type="ARBA" id="ARBA00022597"/>
    </source>
</evidence>
<comment type="cofactor">
    <cofactor evidence="2">
        <name>Mg(2+)</name>
        <dbReference type="ChEBI" id="CHEBI:18420"/>
    </cofactor>
</comment>
<feature type="coiled-coil region" evidence="17">
    <location>
        <begin position="33"/>
        <end position="60"/>
    </location>
</feature>
<dbReference type="InterPro" id="IPR040442">
    <property type="entry name" value="Pyrv_kinase-like_dom_sf"/>
</dbReference>
<evidence type="ECO:0000256" key="11">
    <source>
        <dbReference type="ARBA" id="ARBA00022679"/>
    </source>
</evidence>
<comment type="subcellular location">
    <subcellularLocation>
        <location evidence="4">Cytoplasm</location>
    </subcellularLocation>
</comment>
<evidence type="ECO:0000256" key="9">
    <source>
        <dbReference type="ARBA" id="ARBA00022490"/>
    </source>
</evidence>
<dbReference type="PANTHER" id="PTHR46244:SF3">
    <property type="entry name" value="PHOSPHOENOLPYRUVATE-PROTEIN PHOSPHOTRANSFERASE"/>
    <property type="match status" value="1"/>
</dbReference>
<dbReference type="RefSeq" id="WP_204701818.1">
    <property type="nucleotide sequence ID" value="NZ_JAFBDQ010000009.1"/>
</dbReference>
<dbReference type="PANTHER" id="PTHR46244">
    <property type="entry name" value="PHOSPHOENOLPYRUVATE-PROTEIN PHOSPHOTRANSFERASE"/>
    <property type="match status" value="1"/>
</dbReference>
<dbReference type="InterPro" id="IPR008731">
    <property type="entry name" value="PTS_EIN"/>
</dbReference>
<dbReference type="GO" id="GO:0005737">
    <property type="term" value="C:cytoplasm"/>
    <property type="evidence" value="ECO:0007669"/>
    <property type="project" value="UniProtKB-SubCell"/>
</dbReference>
<dbReference type="Proteomes" id="UP000774000">
    <property type="component" value="Unassembled WGS sequence"/>
</dbReference>
<dbReference type="Gene3D" id="3.20.20.60">
    <property type="entry name" value="Phosphoenolpyruvate-binding domains"/>
    <property type="match status" value="1"/>
</dbReference>
<evidence type="ECO:0000256" key="6">
    <source>
        <dbReference type="ARBA" id="ARBA00012232"/>
    </source>
</evidence>
<organism evidence="21 22">
    <name type="scientific">Halanaerobacter jeridensis</name>
    <dbReference type="NCBI Taxonomy" id="706427"/>
    <lineage>
        <taxon>Bacteria</taxon>
        <taxon>Bacillati</taxon>
        <taxon>Bacillota</taxon>
        <taxon>Clostridia</taxon>
        <taxon>Halanaerobiales</taxon>
        <taxon>Halobacteroidaceae</taxon>
        <taxon>Halanaerobacter</taxon>
    </lineage>
</organism>
<sequence length="321" mass="35132">MSQELTGVAASPGVAISEVLVLEDEVEYEERTVDDTAGEKERLKDAIAKSKEQLAKIKAKVKKEMGDEKAQIFEAHLKAVEDPELIKAVEKKIDEEKLNAEAGVDQAIEEFAAKLEALDNEYMKERAGDFRDVGSRILKNLLGLNTVSLAQLDKEVILVAKDLAPSDTAQIDKELVQGFATAVGSRTSHTAIMARSMEIPAVVGANGILDDLETGDQIIVDGLDGTVIVNPTEEELNKYEEKAEEYAQRKERLAELKELPAETTDGHQVELVANIGTPADIPGAQDNGAEGIGLYRSEFLYMDRDSLPTEEEQFEAYKEVA</sequence>
<feature type="coiled-coil region" evidence="17">
    <location>
        <begin position="229"/>
        <end position="259"/>
    </location>
</feature>
<evidence type="ECO:0000259" key="19">
    <source>
        <dbReference type="Pfam" id="PF02896"/>
    </source>
</evidence>
<evidence type="ECO:0000256" key="8">
    <source>
        <dbReference type="ARBA" id="ARBA00022448"/>
    </source>
</evidence>
<keyword evidence="14" id="KW-0418">Kinase</keyword>
<dbReference type="AlphaFoldDB" id="A0A939BR63"/>
<dbReference type="SUPFAM" id="SSF47831">
    <property type="entry name" value="Enzyme I of the PEP:sugar phosphotransferase system HPr-binding (sub)domain"/>
    <property type="match status" value="1"/>
</dbReference>
<evidence type="ECO:0000256" key="16">
    <source>
        <dbReference type="ARBA" id="ARBA00033235"/>
    </source>
</evidence>
<dbReference type="InterPro" id="IPR036618">
    <property type="entry name" value="PtsI_HPr-bd_sf"/>
</dbReference>
<dbReference type="SUPFAM" id="SSF51621">
    <property type="entry name" value="Phosphoenolpyruvate/pyruvate domain"/>
    <property type="match status" value="1"/>
</dbReference>
<dbReference type="InterPro" id="IPR036637">
    <property type="entry name" value="Phosphohistidine_dom_sf"/>
</dbReference>
<dbReference type="Pfam" id="PF02896">
    <property type="entry name" value="PEP-utilizers_C"/>
    <property type="match status" value="1"/>
</dbReference>
<dbReference type="InterPro" id="IPR000121">
    <property type="entry name" value="PEP_util_C"/>
</dbReference>
<keyword evidence="8" id="KW-0813">Transport</keyword>
<dbReference type="Pfam" id="PF00391">
    <property type="entry name" value="PEP-utilizers"/>
    <property type="match status" value="1"/>
</dbReference>
<evidence type="ECO:0000313" key="22">
    <source>
        <dbReference type="Proteomes" id="UP000774000"/>
    </source>
</evidence>
<protein>
    <recommendedName>
        <fullName evidence="7">Phosphoenolpyruvate-protein phosphotransferase</fullName>
        <ecNumber evidence="6">2.7.3.9</ecNumber>
    </recommendedName>
    <alternativeName>
        <fullName evidence="16">Phosphotransferase system, enzyme I</fullName>
    </alternativeName>
</protein>
<evidence type="ECO:0000256" key="15">
    <source>
        <dbReference type="ARBA" id="ARBA00022842"/>
    </source>
</evidence>
<comment type="catalytic activity">
    <reaction evidence="1">
        <text>L-histidyl-[protein] + phosphoenolpyruvate = N(pros)-phospho-L-histidyl-[protein] + pyruvate</text>
        <dbReference type="Rhea" id="RHEA:23880"/>
        <dbReference type="Rhea" id="RHEA-COMP:9745"/>
        <dbReference type="Rhea" id="RHEA-COMP:9746"/>
        <dbReference type="ChEBI" id="CHEBI:15361"/>
        <dbReference type="ChEBI" id="CHEBI:29979"/>
        <dbReference type="ChEBI" id="CHEBI:58702"/>
        <dbReference type="ChEBI" id="CHEBI:64837"/>
        <dbReference type="EC" id="2.7.3.9"/>
    </reaction>
</comment>
<evidence type="ECO:0000259" key="18">
    <source>
        <dbReference type="Pfam" id="PF00391"/>
    </source>
</evidence>
<reference evidence="21" key="1">
    <citation type="submission" date="2021-01" db="EMBL/GenBank/DDBJ databases">
        <title>Genomic Encyclopedia of Type Strains, Phase IV (KMG-IV): sequencing the most valuable type-strain genomes for metagenomic binning, comparative biology and taxonomic classification.</title>
        <authorList>
            <person name="Goeker M."/>
        </authorList>
    </citation>
    <scope>NUCLEOTIDE SEQUENCE</scope>
    <source>
        <strain evidence="21">DSM 23230</strain>
    </source>
</reference>
<comment type="similarity">
    <text evidence="5">Belongs to the PEP-utilizing enzyme family.</text>
</comment>
<evidence type="ECO:0000259" key="20">
    <source>
        <dbReference type="Pfam" id="PF05524"/>
    </source>
</evidence>
<evidence type="ECO:0000256" key="13">
    <source>
        <dbReference type="ARBA" id="ARBA00022723"/>
    </source>
</evidence>
<dbReference type="EMBL" id="JAFBDQ010000009">
    <property type="protein sequence ID" value="MBM7557049.1"/>
    <property type="molecule type" value="Genomic_DNA"/>
</dbReference>
<evidence type="ECO:0000256" key="2">
    <source>
        <dbReference type="ARBA" id="ARBA00001946"/>
    </source>
</evidence>
<feature type="domain" description="PEP-utilising enzyme C-terminal" evidence="19">
    <location>
        <begin position="251"/>
        <end position="321"/>
    </location>
</feature>
<keyword evidence="22" id="KW-1185">Reference proteome</keyword>
<evidence type="ECO:0000256" key="5">
    <source>
        <dbReference type="ARBA" id="ARBA00007837"/>
    </source>
</evidence>
<dbReference type="InterPro" id="IPR006318">
    <property type="entry name" value="PTS_EI-like"/>
</dbReference>
<evidence type="ECO:0000313" key="21">
    <source>
        <dbReference type="EMBL" id="MBM7557049.1"/>
    </source>
</evidence>
<comment type="function">
    <text evidence="3">General (non sugar-specific) component of the phosphoenolpyruvate-dependent sugar phosphotransferase system (sugar PTS). This major carbohydrate active-transport system catalyzes the phosphorylation of incoming sugar substrates concomitantly with their translocation across the cell membrane. Enzyme I transfers the phosphoryl group from phosphoenolpyruvate (PEP) to the phosphoryl carrier protein (HPr).</text>
</comment>
<evidence type="ECO:0000256" key="1">
    <source>
        <dbReference type="ARBA" id="ARBA00000683"/>
    </source>
</evidence>
<keyword evidence="12" id="KW-0598">Phosphotransferase system</keyword>
<dbReference type="Gene3D" id="3.50.30.10">
    <property type="entry name" value="Phosphohistidine domain"/>
    <property type="match status" value="1"/>
</dbReference>
<dbReference type="SUPFAM" id="SSF52009">
    <property type="entry name" value="Phosphohistidine domain"/>
    <property type="match status" value="1"/>
</dbReference>
<keyword evidence="11" id="KW-0808">Transferase</keyword>
<accession>A0A939BR63</accession>
<evidence type="ECO:0000256" key="17">
    <source>
        <dbReference type="SAM" id="Coils"/>
    </source>
</evidence>
<proteinExistence type="inferred from homology"/>
<dbReference type="InterPro" id="IPR015813">
    <property type="entry name" value="Pyrv/PenolPyrv_kinase-like_dom"/>
</dbReference>
<dbReference type="InterPro" id="IPR050499">
    <property type="entry name" value="PEP-utilizing_PTS_enzyme"/>
</dbReference>
<keyword evidence="9" id="KW-0963">Cytoplasm</keyword>
<feature type="domain" description="Phosphotransferase system enzyme I N-terminal" evidence="20">
    <location>
        <begin position="6"/>
        <end position="126"/>
    </location>
</feature>
<keyword evidence="17" id="KW-0175">Coiled coil</keyword>
<evidence type="ECO:0000256" key="7">
    <source>
        <dbReference type="ARBA" id="ARBA00016544"/>
    </source>
</evidence>
<keyword evidence="10" id="KW-0762">Sugar transport</keyword>
<dbReference type="Pfam" id="PF05524">
    <property type="entry name" value="PEP-utilisers_N"/>
    <property type="match status" value="1"/>
</dbReference>
<gene>
    <name evidence="21" type="ORF">JOC47_001903</name>
</gene>
<feature type="domain" description="PEP-utilising enzyme mobile" evidence="18">
    <location>
        <begin position="153"/>
        <end position="225"/>
    </location>
</feature>
<dbReference type="NCBIfam" id="TIGR01417">
    <property type="entry name" value="PTS_I_fam"/>
    <property type="match status" value="1"/>
</dbReference>
<dbReference type="Gene3D" id="1.10.274.10">
    <property type="entry name" value="PtsI, HPr-binding domain"/>
    <property type="match status" value="1"/>
</dbReference>